<organism evidence="4 5">
    <name type="scientific">Bacillus cereus</name>
    <dbReference type="NCBI Taxonomy" id="1396"/>
    <lineage>
        <taxon>Bacteria</taxon>
        <taxon>Bacillati</taxon>
        <taxon>Bacillota</taxon>
        <taxon>Bacilli</taxon>
        <taxon>Bacillales</taxon>
        <taxon>Bacillaceae</taxon>
        <taxon>Bacillus</taxon>
        <taxon>Bacillus cereus group</taxon>
    </lineage>
</organism>
<keyword evidence="2 3" id="KW-0663">Pyridoxal phosphate</keyword>
<evidence type="ECO:0000256" key="3">
    <source>
        <dbReference type="RuleBase" id="RU004508"/>
    </source>
</evidence>
<dbReference type="Gene3D" id="3.90.1150.10">
    <property type="entry name" value="Aspartate Aminotransferase, domain 1"/>
    <property type="match status" value="1"/>
</dbReference>
<dbReference type="PANTHER" id="PTHR30244:SF34">
    <property type="entry name" value="DTDP-4-AMINO-4,6-DIDEOXYGALACTOSE TRANSAMINASE"/>
    <property type="match status" value="1"/>
</dbReference>
<dbReference type="InterPro" id="IPR015422">
    <property type="entry name" value="PyrdxlP-dep_Trfase_small"/>
</dbReference>
<gene>
    <name evidence="4" type="ORF">BW897_30600</name>
</gene>
<comment type="caution">
    <text evidence="4">The sequence shown here is derived from an EMBL/GenBank/DDBJ whole genome shotgun (WGS) entry which is preliminary data.</text>
</comment>
<dbReference type="Gene3D" id="3.40.640.10">
    <property type="entry name" value="Type I PLP-dependent aspartate aminotransferase-like (Major domain)"/>
    <property type="match status" value="1"/>
</dbReference>
<dbReference type="PIRSF" id="PIRSF000390">
    <property type="entry name" value="PLP_StrS"/>
    <property type="match status" value="1"/>
</dbReference>
<dbReference type="GO" id="GO:0008483">
    <property type="term" value="F:transaminase activity"/>
    <property type="evidence" value="ECO:0007669"/>
    <property type="project" value="UniProtKB-KW"/>
</dbReference>
<proteinExistence type="inferred from homology"/>
<keyword evidence="4" id="KW-0032">Aminotransferase</keyword>
<feature type="active site" description="Proton acceptor" evidence="1">
    <location>
        <position position="186"/>
    </location>
</feature>
<dbReference type="Pfam" id="PF01041">
    <property type="entry name" value="DegT_DnrJ_EryC1"/>
    <property type="match status" value="2"/>
</dbReference>
<dbReference type="InterPro" id="IPR000653">
    <property type="entry name" value="DegT/StrS_aminotransferase"/>
</dbReference>
<sequence length="413" mass="47583">METQYLYPKNPKKIKYPIYPSFWSIFDHIYFLKSIYRSNHSNLKESLQTLYPNSEIILTNSGSSALVAGLKYLKIKKEDEVILSNFNCPNVIEAVLTVGAKPVLIDLTTDYSLSLNKIKKYSNENTRAIILTHVYGCHEDLEVINWARDNDIYIIDDAAQAMFSYQNEKLIGSLGDIGILSFGGTKPIPSIGGGALLLNRTVNDSCDMDEEKKEEVLLDYKNHLKTQLALRIKKSRLLSLFTDYWEKPGILPSYNDSKLDSLPEETEVIYPKTMSTLRSLLIDKHLKRTKKILEINICNASLCYTMLQSIEEKYGVKIIFSAQNVYLNYFTIIFKELSDRYECSVYLAEKGIQTCWNYLPLSEIPIFSKYATESENIDFLWPRVLSIPFKYPLGNKDLKYICSQILIYLEKKK</sequence>
<evidence type="ECO:0000313" key="5">
    <source>
        <dbReference type="Proteomes" id="UP000190906"/>
    </source>
</evidence>
<dbReference type="RefSeq" id="WP_078205762.1">
    <property type="nucleotide sequence ID" value="NZ_MUAJ01000071.1"/>
</dbReference>
<dbReference type="InterPro" id="IPR015421">
    <property type="entry name" value="PyrdxlP-dep_Trfase_major"/>
</dbReference>
<dbReference type="GO" id="GO:0030170">
    <property type="term" value="F:pyridoxal phosphate binding"/>
    <property type="evidence" value="ECO:0007669"/>
    <property type="project" value="TreeGrafter"/>
</dbReference>
<dbReference type="InterPro" id="IPR015424">
    <property type="entry name" value="PyrdxlP-dep_Trfase"/>
</dbReference>
<evidence type="ECO:0000256" key="1">
    <source>
        <dbReference type="PIRSR" id="PIRSR000390-1"/>
    </source>
</evidence>
<dbReference type="SUPFAM" id="SSF53383">
    <property type="entry name" value="PLP-dependent transferases"/>
    <property type="match status" value="1"/>
</dbReference>
<reference evidence="4 5" key="1">
    <citation type="submission" date="2017-01" db="EMBL/GenBank/DDBJ databases">
        <title>Bacillus cereus isolates.</title>
        <authorList>
            <person name="Beno S.M."/>
        </authorList>
    </citation>
    <scope>NUCLEOTIDE SEQUENCE [LARGE SCALE GENOMIC DNA]</scope>
    <source>
        <strain evidence="4 5">FSL H8-0485</strain>
    </source>
</reference>
<dbReference type="EMBL" id="MUAJ01000071">
    <property type="protein sequence ID" value="OOR06873.1"/>
    <property type="molecule type" value="Genomic_DNA"/>
</dbReference>
<accession>A0A1S9TA36</accession>
<dbReference type="Proteomes" id="UP000190906">
    <property type="component" value="Unassembled WGS sequence"/>
</dbReference>
<dbReference type="AlphaFoldDB" id="A0A1S9TA36"/>
<evidence type="ECO:0000256" key="2">
    <source>
        <dbReference type="PIRSR" id="PIRSR000390-2"/>
    </source>
</evidence>
<dbReference type="GO" id="GO:0000271">
    <property type="term" value="P:polysaccharide biosynthetic process"/>
    <property type="evidence" value="ECO:0007669"/>
    <property type="project" value="TreeGrafter"/>
</dbReference>
<feature type="modified residue" description="N6-(pyridoxal phosphate)lysine" evidence="2">
    <location>
        <position position="186"/>
    </location>
</feature>
<evidence type="ECO:0000313" key="4">
    <source>
        <dbReference type="EMBL" id="OOR06873.1"/>
    </source>
</evidence>
<keyword evidence="4" id="KW-0808">Transferase</keyword>
<comment type="similarity">
    <text evidence="3">Belongs to the DegT/DnrJ/EryC1 family.</text>
</comment>
<dbReference type="PANTHER" id="PTHR30244">
    <property type="entry name" value="TRANSAMINASE"/>
    <property type="match status" value="1"/>
</dbReference>
<protein>
    <submittedName>
        <fullName evidence="4">dTDP-4-dehydro-6-deoxy-D-glucose 4-aminotransferase</fullName>
    </submittedName>
</protein>
<name>A0A1S9TA36_BACCE</name>